<dbReference type="EMBL" id="JBHRWO010000021">
    <property type="protein sequence ID" value="MFC3495420.1"/>
    <property type="molecule type" value="Genomic_DNA"/>
</dbReference>
<feature type="region of interest" description="Disordered" evidence="1">
    <location>
        <begin position="66"/>
        <end position="85"/>
    </location>
</feature>
<reference evidence="3" key="1">
    <citation type="journal article" date="2019" name="Int. J. Syst. Evol. Microbiol.">
        <title>The Global Catalogue of Microorganisms (GCM) 10K type strain sequencing project: providing services to taxonomists for standard genome sequencing and annotation.</title>
        <authorList>
            <consortium name="The Broad Institute Genomics Platform"/>
            <consortium name="The Broad Institute Genome Sequencing Center for Infectious Disease"/>
            <person name="Wu L."/>
            <person name="Ma J."/>
        </authorList>
    </citation>
    <scope>NUCLEOTIDE SEQUENCE [LARGE SCALE GENOMIC DNA]</scope>
    <source>
        <strain evidence="3">CGMCC 4.7396</strain>
    </source>
</reference>
<proteinExistence type="predicted"/>
<name>A0ABV7Q7K5_9ACTN</name>
<evidence type="ECO:0000256" key="1">
    <source>
        <dbReference type="SAM" id="MobiDB-lite"/>
    </source>
</evidence>
<evidence type="ECO:0000313" key="2">
    <source>
        <dbReference type="EMBL" id="MFC3495420.1"/>
    </source>
</evidence>
<evidence type="ECO:0000313" key="3">
    <source>
        <dbReference type="Proteomes" id="UP001595712"/>
    </source>
</evidence>
<dbReference type="RefSeq" id="WP_387980027.1">
    <property type="nucleotide sequence ID" value="NZ_JBHRWO010000021.1"/>
</dbReference>
<evidence type="ECO:0008006" key="4">
    <source>
        <dbReference type="Google" id="ProtNLM"/>
    </source>
</evidence>
<comment type="caution">
    <text evidence="2">The sequence shown here is derived from an EMBL/GenBank/DDBJ whole genome shotgun (WGS) entry which is preliminary data.</text>
</comment>
<keyword evidence="3" id="KW-1185">Reference proteome</keyword>
<protein>
    <recommendedName>
        <fullName evidence="4">C-type cytochrome biogenesis protein CcmI</fullName>
    </recommendedName>
</protein>
<gene>
    <name evidence="2" type="ORF">ACFO8M_23300</name>
</gene>
<accession>A0ABV7Q7K5</accession>
<sequence length="85" mass="9799">MIWTLVILVCLAGALYFGVRSARRELREEIEDLERNPPDLSKLTAAQRAEYERLLAAHHHAEAAEEAERAAAERLMREQDEREGR</sequence>
<organism evidence="2 3">
    <name type="scientific">Glycomyces rhizosphaerae</name>
    <dbReference type="NCBI Taxonomy" id="2054422"/>
    <lineage>
        <taxon>Bacteria</taxon>
        <taxon>Bacillati</taxon>
        <taxon>Actinomycetota</taxon>
        <taxon>Actinomycetes</taxon>
        <taxon>Glycomycetales</taxon>
        <taxon>Glycomycetaceae</taxon>
        <taxon>Glycomyces</taxon>
    </lineage>
</organism>
<dbReference type="Proteomes" id="UP001595712">
    <property type="component" value="Unassembled WGS sequence"/>
</dbReference>